<proteinExistence type="predicted"/>
<feature type="transmembrane region" description="Helical" evidence="2">
    <location>
        <begin position="204"/>
        <end position="229"/>
    </location>
</feature>
<feature type="transmembrane region" description="Helical" evidence="2">
    <location>
        <begin position="129"/>
        <end position="150"/>
    </location>
</feature>
<protein>
    <recommendedName>
        <fullName evidence="3">DUF6534 domain-containing protein</fullName>
    </recommendedName>
</protein>
<dbReference type="AlphaFoldDB" id="A0AAD7TYY6"/>
<feature type="transmembrane region" description="Helical" evidence="2">
    <location>
        <begin position="255"/>
        <end position="275"/>
    </location>
</feature>
<reference evidence="4" key="1">
    <citation type="submission" date="2022-11" db="EMBL/GenBank/DDBJ databases">
        <title>Genome Sequence of Cubamyces cubensis.</title>
        <authorList>
            <person name="Buettner E."/>
        </authorList>
    </citation>
    <scope>NUCLEOTIDE SEQUENCE</scope>
    <source>
        <strain evidence="4">MPL-01</strain>
    </source>
</reference>
<dbReference type="EMBL" id="JAPEVG010000046">
    <property type="protein sequence ID" value="KAJ8489629.1"/>
    <property type="molecule type" value="Genomic_DNA"/>
</dbReference>
<comment type="caution">
    <text evidence="4">The sequence shown here is derived from an EMBL/GenBank/DDBJ whole genome shotgun (WGS) entry which is preliminary data.</text>
</comment>
<evidence type="ECO:0000256" key="1">
    <source>
        <dbReference type="SAM" id="MobiDB-lite"/>
    </source>
</evidence>
<organism evidence="4 5">
    <name type="scientific">Trametes cubensis</name>
    <dbReference type="NCBI Taxonomy" id="1111947"/>
    <lineage>
        <taxon>Eukaryota</taxon>
        <taxon>Fungi</taxon>
        <taxon>Dikarya</taxon>
        <taxon>Basidiomycota</taxon>
        <taxon>Agaricomycotina</taxon>
        <taxon>Agaricomycetes</taxon>
        <taxon>Polyporales</taxon>
        <taxon>Polyporaceae</taxon>
        <taxon>Trametes</taxon>
    </lineage>
</organism>
<keyword evidence="5" id="KW-1185">Reference proteome</keyword>
<dbReference type="PANTHER" id="PTHR40465">
    <property type="entry name" value="CHROMOSOME 1, WHOLE GENOME SHOTGUN SEQUENCE"/>
    <property type="match status" value="1"/>
</dbReference>
<gene>
    <name evidence="4" type="ORF">ONZ51_g2817</name>
</gene>
<feature type="transmembrane region" description="Helical" evidence="2">
    <location>
        <begin position="19"/>
        <end position="37"/>
    </location>
</feature>
<accession>A0AAD7TYY6</accession>
<evidence type="ECO:0000313" key="4">
    <source>
        <dbReference type="EMBL" id="KAJ8489629.1"/>
    </source>
</evidence>
<dbReference type="PANTHER" id="PTHR40465:SF1">
    <property type="entry name" value="DUF6534 DOMAIN-CONTAINING PROTEIN"/>
    <property type="match status" value="1"/>
</dbReference>
<evidence type="ECO:0000256" key="2">
    <source>
        <dbReference type="SAM" id="Phobius"/>
    </source>
</evidence>
<feature type="transmembrane region" description="Helical" evidence="2">
    <location>
        <begin position="170"/>
        <end position="192"/>
    </location>
</feature>
<keyword evidence="2" id="KW-0812">Transmembrane</keyword>
<keyword evidence="2" id="KW-0472">Membrane</keyword>
<feature type="domain" description="DUF6534" evidence="3">
    <location>
        <begin position="178"/>
        <end position="304"/>
    </location>
</feature>
<dbReference type="InterPro" id="IPR045339">
    <property type="entry name" value="DUF6534"/>
</dbReference>
<feature type="transmembrane region" description="Helical" evidence="2">
    <location>
        <begin position="95"/>
        <end position="117"/>
    </location>
</feature>
<keyword evidence="2" id="KW-1133">Transmembrane helix</keyword>
<name>A0AAD7TYY6_9APHY</name>
<dbReference type="Pfam" id="PF20152">
    <property type="entry name" value="DUF6534"/>
    <property type="match status" value="1"/>
</dbReference>
<feature type="region of interest" description="Disordered" evidence="1">
    <location>
        <begin position="366"/>
        <end position="388"/>
    </location>
</feature>
<sequence>MATSAEYASGLLSSIKEGIGAWLIGVLMTTFLVGMAVQQTFRYFRLYPHDATYLKAWVVLALILQMFTTALAMHTVYYYLVTYYLNPTVFLKKDVWTSAVVPVFGSLNNLLSESFFARRVYLIGHQYRIIVVSATLMITASCGFFISRTVQAFTLKSVVATTQASGWPPTVASALLLAGDIQLTAVLVYSLHKGRSGIRRTDSMIDLLIAYAISSGEAPAVLLLIVRLLTFHWQEVSYGTHFGGLRASDHEISLVFPRCIFSVLNIVSLILSIVYPHNIIFTASTLVVQGVYTNSFIVALNTRQVVCSRGELEDTNLDTRIVLGEGAPSGTVIDQIALDVQSAAESSMVFAYRSMQSQIMEEGAAAKIGEDSAPSSSSKLGRDEKATV</sequence>
<evidence type="ECO:0000259" key="3">
    <source>
        <dbReference type="Pfam" id="PF20152"/>
    </source>
</evidence>
<feature type="transmembrane region" description="Helical" evidence="2">
    <location>
        <begin position="57"/>
        <end position="80"/>
    </location>
</feature>
<evidence type="ECO:0000313" key="5">
    <source>
        <dbReference type="Proteomes" id="UP001215151"/>
    </source>
</evidence>
<dbReference type="Proteomes" id="UP001215151">
    <property type="component" value="Unassembled WGS sequence"/>
</dbReference>